<keyword evidence="6" id="KW-0472">Membrane</keyword>
<evidence type="ECO:0000256" key="3">
    <source>
        <dbReference type="ARBA" id="ARBA00022597"/>
    </source>
</evidence>
<evidence type="ECO:0000313" key="7">
    <source>
        <dbReference type="EMBL" id="VFS74610.1"/>
    </source>
</evidence>
<dbReference type="InterPro" id="IPR050893">
    <property type="entry name" value="Sugar_PTS"/>
</dbReference>
<keyword evidence="6" id="KW-0812">Transmembrane</keyword>
<protein>
    <submittedName>
        <fullName evidence="7">EIICBA-Mtl</fullName>
    </submittedName>
</protein>
<sequence length="112" mass="12288">MENKSARAKVQAFGGFLTAMVIPNIGAFIAWGFITALFIPTGWMPNEHFAKIVGPMITYLLPVMIGSTGGASGGGETWRGNGRYWVYWRDCGRGYPDVPWRDGDGTAWRLGD</sequence>
<evidence type="ECO:0000313" key="8">
    <source>
        <dbReference type="Proteomes" id="UP000345637"/>
    </source>
</evidence>
<feature type="transmembrane region" description="Helical" evidence="6">
    <location>
        <begin position="12"/>
        <end position="39"/>
    </location>
</feature>
<proteinExistence type="predicted"/>
<organism evidence="7 8">
    <name type="scientific">Raoultella planticola</name>
    <name type="common">Klebsiella planticola</name>
    <dbReference type="NCBI Taxonomy" id="575"/>
    <lineage>
        <taxon>Bacteria</taxon>
        <taxon>Pseudomonadati</taxon>
        <taxon>Pseudomonadota</taxon>
        <taxon>Gammaproteobacteria</taxon>
        <taxon>Enterobacterales</taxon>
        <taxon>Enterobacteriaceae</taxon>
        <taxon>Klebsiella/Raoultella group</taxon>
        <taxon>Raoultella</taxon>
    </lineage>
</organism>
<keyword evidence="2" id="KW-0597">Phosphoprotein</keyword>
<dbReference type="GO" id="GO:0090563">
    <property type="term" value="F:protein-phosphocysteine-sugar phosphotransferase activity"/>
    <property type="evidence" value="ECO:0007669"/>
    <property type="project" value="TreeGrafter"/>
</dbReference>
<evidence type="ECO:0000256" key="6">
    <source>
        <dbReference type="SAM" id="Phobius"/>
    </source>
</evidence>
<keyword evidence="3" id="KW-0762">Sugar transport</keyword>
<accession>A0A485BMM4</accession>
<evidence type="ECO:0000256" key="4">
    <source>
        <dbReference type="ARBA" id="ARBA00022679"/>
    </source>
</evidence>
<dbReference type="AlphaFoldDB" id="A0A485BMM4"/>
<evidence type="ECO:0000256" key="2">
    <source>
        <dbReference type="ARBA" id="ARBA00022553"/>
    </source>
</evidence>
<keyword evidence="1" id="KW-0813">Transport</keyword>
<dbReference type="PANTHER" id="PTHR30181:SF2">
    <property type="entry name" value="PTS SYSTEM MANNITOL-SPECIFIC EIICBA COMPONENT"/>
    <property type="match status" value="1"/>
</dbReference>
<dbReference type="EMBL" id="CAADJE010000025">
    <property type="protein sequence ID" value="VFS74610.1"/>
    <property type="molecule type" value="Genomic_DNA"/>
</dbReference>
<evidence type="ECO:0000256" key="5">
    <source>
        <dbReference type="ARBA" id="ARBA00022683"/>
    </source>
</evidence>
<dbReference type="Proteomes" id="UP000345637">
    <property type="component" value="Unassembled WGS sequence"/>
</dbReference>
<reference evidence="7 8" key="1">
    <citation type="submission" date="2019-03" db="EMBL/GenBank/DDBJ databases">
        <authorList>
            <consortium name="Pathogen Informatics"/>
        </authorList>
    </citation>
    <scope>NUCLEOTIDE SEQUENCE [LARGE SCALE GENOMIC DNA]</scope>
    <source>
        <strain evidence="7 8">NCTC12998</strain>
    </source>
</reference>
<name>A0A485BMM4_RAOPL</name>
<dbReference type="GO" id="GO:0009401">
    <property type="term" value="P:phosphoenolpyruvate-dependent sugar phosphotransferase system"/>
    <property type="evidence" value="ECO:0007669"/>
    <property type="project" value="UniProtKB-KW"/>
</dbReference>
<gene>
    <name evidence="7" type="primary">mtlA_4</name>
    <name evidence="7" type="ORF">NCTC12998_04503</name>
</gene>
<keyword evidence="6" id="KW-1133">Transmembrane helix</keyword>
<keyword evidence="4" id="KW-0808">Transferase</keyword>
<dbReference type="PANTHER" id="PTHR30181">
    <property type="entry name" value="MANNITOL PERMEASE IIC COMPONENT"/>
    <property type="match status" value="1"/>
</dbReference>
<keyword evidence="5" id="KW-0598">Phosphotransferase system</keyword>
<dbReference type="GO" id="GO:0005886">
    <property type="term" value="C:plasma membrane"/>
    <property type="evidence" value="ECO:0007669"/>
    <property type="project" value="TreeGrafter"/>
</dbReference>
<evidence type="ECO:0000256" key="1">
    <source>
        <dbReference type="ARBA" id="ARBA00022448"/>
    </source>
</evidence>